<comment type="caution">
    <text evidence="8">The sequence shown here is derived from an EMBL/GenBank/DDBJ whole genome shotgun (WGS) entry which is preliminary data.</text>
</comment>
<sequence>MRDKWSSNLGFILAASGSAIGLGNLWKFPYNTGSNGGGAFVLLYILFLVIIGIPLMLAAITLGRKTELSVFGAYRSIDKRWAFVGTLAIICGFIILAFYSTVGGWVIFYLKSAIVGDLSTTDSAYLNSLFDNLLNSPIELLSYQFIFMIATILIVLKGISGGIEKASKIMMPALFIMIIIIAVRSITLKGGIEGIEFLFVPDFSKINMNVAMNALGQVFFSISIGIGTMITYGSYLDKKDNLLSTATLIPVLDTIIAILAGLAILPAVFALGFEPTDGPKLMFVTLPAVFSSMPFGYFFSLLFFILVLFAALTSSISMLEVAVSYFVDEKGKKRVPTTIITGGFIFLLGVPSSLSLGAWSFKVLGNLNFFDLYDKLASNILLTTGAFLLAIFVGWVLTPEKAIEEIESSKIEFKLAKIWSLLIKYVVPIAIGIILVNSYIDFIKSVLGIE</sequence>
<feature type="transmembrane region" description="Helical" evidence="7">
    <location>
        <begin position="140"/>
        <end position="159"/>
    </location>
</feature>
<accession>A0A845QVY9</accession>
<dbReference type="PANTHER" id="PTHR42948:SF1">
    <property type="entry name" value="TRANSPORTER"/>
    <property type="match status" value="1"/>
</dbReference>
<organism evidence="8 9">
    <name type="scientific">Senegalia massiliensis</name>
    <dbReference type="NCBI Taxonomy" id="1720316"/>
    <lineage>
        <taxon>Bacteria</taxon>
        <taxon>Bacillati</taxon>
        <taxon>Bacillota</taxon>
        <taxon>Clostridia</taxon>
        <taxon>Eubacteriales</taxon>
        <taxon>Clostridiaceae</taxon>
        <taxon>Senegalia</taxon>
    </lineage>
</organism>
<dbReference type="CDD" id="cd10336">
    <property type="entry name" value="SLC6sbd_Tyt1-Like"/>
    <property type="match status" value="1"/>
</dbReference>
<proteinExistence type="inferred from homology"/>
<protein>
    <recommendedName>
        <fullName evidence="6">Transporter</fullName>
    </recommendedName>
</protein>
<dbReference type="GO" id="GO:0015293">
    <property type="term" value="F:symporter activity"/>
    <property type="evidence" value="ECO:0007669"/>
    <property type="project" value="UniProtKB-KW"/>
</dbReference>
<reference evidence="8 9" key="1">
    <citation type="submission" date="2018-08" db="EMBL/GenBank/DDBJ databases">
        <title>Murine metabolic-syndrome-specific gut microbial biobank.</title>
        <authorList>
            <person name="Liu C."/>
        </authorList>
    </citation>
    <scope>NUCLEOTIDE SEQUENCE [LARGE SCALE GENOMIC DNA]</scope>
    <source>
        <strain evidence="8 9">583</strain>
    </source>
</reference>
<keyword evidence="3 6" id="KW-0812">Transmembrane</keyword>
<feature type="transmembrane region" description="Helical" evidence="7">
    <location>
        <begin position="38"/>
        <end position="60"/>
    </location>
</feature>
<feature type="transmembrane region" description="Helical" evidence="7">
    <location>
        <begin position="212"/>
        <end position="236"/>
    </location>
</feature>
<dbReference type="PANTHER" id="PTHR42948">
    <property type="entry name" value="TRANSPORTER"/>
    <property type="match status" value="1"/>
</dbReference>
<dbReference type="NCBIfam" id="NF037979">
    <property type="entry name" value="Na_transp"/>
    <property type="match status" value="1"/>
</dbReference>
<evidence type="ECO:0000313" key="9">
    <source>
        <dbReference type="Proteomes" id="UP000467132"/>
    </source>
</evidence>
<evidence type="ECO:0000256" key="4">
    <source>
        <dbReference type="ARBA" id="ARBA00022989"/>
    </source>
</evidence>
<gene>
    <name evidence="8" type="ORF">D3Z33_06040</name>
</gene>
<feature type="transmembrane region" description="Helical" evidence="7">
    <location>
        <begin position="418"/>
        <end position="440"/>
    </location>
</feature>
<evidence type="ECO:0000256" key="6">
    <source>
        <dbReference type="RuleBase" id="RU003732"/>
    </source>
</evidence>
<name>A0A845QVY9_9CLOT</name>
<dbReference type="PROSITE" id="PS50267">
    <property type="entry name" value="NA_NEUROTRAN_SYMP_3"/>
    <property type="match status" value="1"/>
</dbReference>
<evidence type="ECO:0000256" key="2">
    <source>
        <dbReference type="ARBA" id="ARBA00022448"/>
    </source>
</evidence>
<feature type="transmembrane region" description="Helical" evidence="7">
    <location>
        <begin position="81"/>
        <end position="108"/>
    </location>
</feature>
<dbReference type="InterPro" id="IPR047218">
    <property type="entry name" value="YocR/YhdH-like"/>
</dbReference>
<feature type="transmembrane region" description="Helical" evidence="7">
    <location>
        <begin position="7"/>
        <end position="26"/>
    </location>
</feature>
<evidence type="ECO:0000256" key="7">
    <source>
        <dbReference type="SAM" id="Phobius"/>
    </source>
</evidence>
<dbReference type="SUPFAM" id="SSF161070">
    <property type="entry name" value="SNF-like"/>
    <property type="match status" value="1"/>
</dbReference>
<dbReference type="GO" id="GO:0016020">
    <property type="term" value="C:membrane"/>
    <property type="evidence" value="ECO:0007669"/>
    <property type="project" value="UniProtKB-SubCell"/>
</dbReference>
<keyword evidence="2 6" id="KW-0813">Transport</keyword>
<dbReference type="AlphaFoldDB" id="A0A845QVY9"/>
<dbReference type="EMBL" id="QXXA01000006">
    <property type="protein sequence ID" value="NBI06421.1"/>
    <property type="molecule type" value="Genomic_DNA"/>
</dbReference>
<keyword evidence="9" id="KW-1185">Reference proteome</keyword>
<feature type="transmembrane region" description="Helical" evidence="7">
    <location>
        <begin position="376"/>
        <end position="397"/>
    </location>
</feature>
<evidence type="ECO:0000313" key="8">
    <source>
        <dbReference type="EMBL" id="NBI06421.1"/>
    </source>
</evidence>
<dbReference type="Pfam" id="PF00209">
    <property type="entry name" value="SNF"/>
    <property type="match status" value="2"/>
</dbReference>
<evidence type="ECO:0000256" key="1">
    <source>
        <dbReference type="ARBA" id="ARBA00004141"/>
    </source>
</evidence>
<dbReference type="PRINTS" id="PR00176">
    <property type="entry name" value="NANEUSMPORT"/>
</dbReference>
<dbReference type="InterPro" id="IPR037272">
    <property type="entry name" value="SNS_sf"/>
</dbReference>
<feature type="transmembrane region" description="Helical" evidence="7">
    <location>
        <begin position="171"/>
        <end position="192"/>
    </location>
</feature>
<evidence type="ECO:0000256" key="3">
    <source>
        <dbReference type="ARBA" id="ARBA00022692"/>
    </source>
</evidence>
<keyword evidence="4 7" id="KW-1133">Transmembrane helix</keyword>
<dbReference type="Proteomes" id="UP000467132">
    <property type="component" value="Unassembled WGS sequence"/>
</dbReference>
<keyword evidence="6" id="KW-0769">Symport</keyword>
<feature type="transmembrane region" description="Helical" evidence="7">
    <location>
        <begin position="339"/>
        <end position="361"/>
    </location>
</feature>
<dbReference type="OrthoDB" id="9762833at2"/>
<feature type="transmembrane region" description="Helical" evidence="7">
    <location>
        <begin position="297"/>
        <end position="327"/>
    </location>
</feature>
<keyword evidence="5 7" id="KW-0472">Membrane</keyword>
<comment type="subcellular location">
    <subcellularLocation>
        <location evidence="1">Membrane</location>
        <topology evidence="1">Multi-pass membrane protein</topology>
    </subcellularLocation>
</comment>
<dbReference type="InterPro" id="IPR000175">
    <property type="entry name" value="Na/ntran_symport"/>
</dbReference>
<evidence type="ECO:0000256" key="5">
    <source>
        <dbReference type="ARBA" id="ARBA00023136"/>
    </source>
</evidence>
<feature type="transmembrane region" description="Helical" evidence="7">
    <location>
        <begin position="248"/>
        <end position="273"/>
    </location>
</feature>
<comment type="similarity">
    <text evidence="6">Belongs to the sodium:neurotransmitter symporter (SNF) (TC 2.A.22) family.</text>
</comment>
<dbReference type="PROSITE" id="PS00610">
    <property type="entry name" value="NA_NEUROTRAN_SYMP_1"/>
    <property type="match status" value="1"/>
</dbReference>